<comment type="caution">
    <text evidence="1">The sequence shown here is derived from an EMBL/GenBank/DDBJ whole genome shotgun (WGS) entry which is preliminary data.</text>
</comment>
<accession>A0AAD4WU07</accession>
<organism evidence="1 2">
    <name type="scientific">Prunus dulcis</name>
    <name type="common">Almond</name>
    <name type="synonym">Amygdalus dulcis</name>
    <dbReference type="NCBI Taxonomy" id="3755"/>
    <lineage>
        <taxon>Eukaryota</taxon>
        <taxon>Viridiplantae</taxon>
        <taxon>Streptophyta</taxon>
        <taxon>Embryophyta</taxon>
        <taxon>Tracheophyta</taxon>
        <taxon>Spermatophyta</taxon>
        <taxon>Magnoliopsida</taxon>
        <taxon>eudicotyledons</taxon>
        <taxon>Gunneridae</taxon>
        <taxon>Pentapetalae</taxon>
        <taxon>rosids</taxon>
        <taxon>fabids</taxon>
        <taxon>Rosales</taxon>
        <taxon>Rosaceae</taxon>
        <taxon>Amygdaloideae</taxon>
        <taxon>Amygdaleae</taxon>
        <taxon>Prunus</taxon>
    </lineage>
</organism>
<reference evidence="1 2" key="1">
    <citation type="journal article" date="2022" name="G3 (Bethesda)">
        <title>Whole-genome sequence and methylome profiling of the almond [Prunus dulcis (Mill.) D.A. Webb] cultivar 'Nonpareil'.</title>
        <authorList>
            <person name="D'Amico-Willman K.M."/>
            <person name="Ouma W.Z."/>
            <person name="Meulia T."/>
            <person name="Sideli G.M."/>
            <person name="Gradziel T.M."/>
            <person name="Fresnedo-Ramirez J."/>
        </authorList>
    </citation>
    <scope>NUCLEOTIDE SEQUENCE [LARGE SCALE GENOMIC DNA]</scope>
    <source>
        <strain evidence="1">Clone GOH B32 T37-40</strain>
    </source>
</reference>
<sequence length="107" mass="12662">MGDGPRRRFIVFTMHLPEDEAYGFGTDFYRWHRSHLLTYSVESWHMADQKYPMFRAFWISICQVVDDVVLQARVLINLHEVNLSYLFDAWKVNVFDRDGASELGVQC</sequence>
<evidence type="ECO:0000313" key="1">
    <source>
        <dbReference type="EMBL" id="KAI5348522.1"/>
    </source>
</evidence>
<evidence type="ECO:0000313" key="2">
    <source>
        <dbReference type="Proteomes" id="UP001054821"/>
    </source>
</evidence>
<gene>
    <name evidence="1" type="ORF">L3X38_001409</name>
</gene>
<name>A0AAD4WU07_PRUDU</name>
<protein>
    <submittedName>
        <fullName evidence="1">Uncharacterized protein</fullName>
    </submittedName>
</protein>
<keyword evidence="2" id="KW-1185">Reference proteome</keyword>
<dbReference type="Proteomes" id="UP001054821">
    <property type="component" value="Chromosome 1"/>
</dbReference>
<dbReference type="EMBL" id="JAJFAZ020000001">
    <property type="protein sequence ID" value="KAI5348522.1"/>
    <property type="molecule type" value="Genomic_DNA"/>
</dbReference>
<dbReference type="AlphaFoldDB" id="A0AAD4WU07"/>
<proteinExistence type="predicted"/>